<keyword evidence="7" id="KW-1133">Transmembrane helix</keyword>
<keyword evidence="10" id="KW-0325">Glycoprotein</keyword>
<dbReference type="EMBL" id="VAHF01000003">
    <property type="protein sequence ID" value="TXG67109.1"/>
    <property type="molecule type" value="Genomic_DNA"/>
</dbReference>
<dbReference type="InterPro" id="IPR001611">
    <property type="entry name" value="Leu-rich_rpt"/>
</dbReference>
<evidence type="ECO:0000256" key="5">
    <source>
        <dbReference type="ARBA" id="ARBA00022729"/>
    </source>
</evidence>
<accession>A0A5C7IDV1</accession>
<dbReference type="AlphaFoldDB" id="A0A5C7IDV1"/>
<name>A0A5C7IDV1_9ROSI</name>
<dbReference type="PANTHER" id="PTHR48061:SF46">
    <property type="entry name" value="LEUCINE-RICH REPEAT-CONTAINING N-TERMINAL PLANT-TYPE DOMAIN-CONTAINING PROTEIN"/>
    <property type="match status" value="1"/>
</dbReference>
<reference evidence="13" key="1">
    <citation type="journal article" date="2019" name="Gigascience">
        <title>De novo genome assembly of the endangered Acer yangbiense, a plant species with extremely small populations endemic to Yunnan Province, China.</title>
        <authorList>
            <person name="Yang J."/>
            <person name="Wariss H.M."/>
            <person name="Tao L."/>
            <person name="Zhang R."/>
            <person name="Yun Q."/>
            <person name="Hollingsworth P."/>
            <person name="Dao Z."/>
            <person name="Luo G."/>
            <person name="Guo H."/>
            <person name="Ma Y."/>
            <person name="Sun W."/>
        </authorList>
    </citation>
    <scope>NUCLEOTIDE SEQUENCE [LARGE SCALE GENOMIC DNA]</scope>
    <source>
        <strain evidence="13">cv. Malutang</strain>
    </source>
</reference>
<comment type="similarity">
    <text evidence="2">Belongs to the RLP family.</text>
</comment>
<keyword evidence="9" id="KW-0675">Receptor</keyword>
<comment type="caution">
    <text evidence="12">The sequence shown here is derived from an EMBL/GenBank/DDBJ whole genome shotgun (WGS) entry which is preliminary data.</text>
</comment>
<dbReference type="Gene3D" id="3.80.10.10">
    <property type="entry name" value="Ribonuclease Inhibitor"/>
    <property type="match status" value="2"/>
</dbReference>
<evidence type="ECO:0000256" key="8">
    <source>
        <dbReference type="ARBA" id="ARBA00023136"/>
    </source>
</evidence>
<feature type="signal peptide" evidence="11">
    <location>
        <begin position="1"/>
        <end position="24"/>
    </location>
</feature>
<dbReference type="Proteomes" id="UP000323000">
    <property type="component" value="Chromosome 3"/>
</dbReference>
<evidence type="ECO:0000256" key="7">
    <source>
        <dbReference type="ARBA" id="ARBA00022989"/>
    </source>
</evidence>
<dbReference type="PANTHER" id="PTHR48061">
    <property type="entry name" value="LEUCINE-RICH REPEAT RECEPTOR PROTEIN KINASE EMS1-LIKE-RELATED"/>
    <property type="match status" value="1"/>
</dbReference>
<keyword evidence="4" id="KW-0812">Transmembrane</keyword>
<keyword evidence="6" id="KW-0677">Repeat</keyword>
<evidence type="ECO:0000256" key="11">
    <source>
        <dbReference type="SAM" id="SignalP"/>
    </source>
</evidence>
<evidence type="ECO:0000256" key="2">
    <source>
        <dbReference type="ARBA" id="ARBA00009592"/>
    </source>
</evidence>
<comment type="subcellular location">
    <subcellularLocation>
        <location evidence="1">Membrane</location>
        <topology evidence="1">Single-pass type I membrane protein</topology>
    </subcellularLocation>
</comment>
<dbReference type="OrthoDB" id="676979at2759"/>
<evidence type="ECO:0000256" key="3">
    <source>
        <dbReference type="ARBA" id="ARBA00022614"/>
    </source>
</evidence>
<proteinExistence type="inferred from homology"/>
<evidence type="ECO:0000256" key="6">
    <source>
        <dbReference type="ARBA" id="ARBA00022737"/>
    </source>
</evidence>
<feature type="chain" id="PRO_5022879928" evidence="11">
    <location>
        <begin position="25"/>
        <end position="380"/>
    </location>
</feature>
<evidence type="ECO:0000313" key="13">
    <source>
        <dbReference type="Proteomes" id="UP000323000"/>
    </source>
</evidence>
<gene>
    <name evidence="12" type="ORF">EZV62_008384</name>
</gene>
<sequence>MGWLMWCYQLVCLQLVFLHSLSFANLCSHDQSSALLQFKQLFSFVNYASYFCDEIGHSSYPKMKYWKDDIDCCSWDGVTCDGVTGDVIGLDLSCSWLYGIIPSNTSLFLLPHLQKLNLAFNFFNSSHIPSDLVNFPRLTHLNLSSSYFSGKIPFQISHLTRLISLDLGTSWPGDLALETTVMERLVQNTPELELILDNVNMSTVALGYLTNLSSSLMLLSLSDCELQGSLPENIFHQPNLQTLNLPNNYDLKCNFPKVNWSSPLKYLDVSSTSSSGKLPDSFRNLKFLSRLNMENCSFIGLVPTSIGNLTQLSYLYLASNNFSGHIPSSLSNLEQLTVWLRMRLIVRTHSIALELLLRTRGSHNLNLSNHQPDQIAPHLF</sequence>
<keyword evidence="5 11" id="KW-0732">Signal</keyword>
<dbReference type="FunFam" id="3.80.10.10:FF:000041">
    <property type="entry name" value="LRR receptor-like serine/threonine-protein kinase ERECTA"/>
    <property type="match status" value="1"/>
</dbReference>
<evidence type="ECO:0000256" key="9">
    <source>
        <dbReference type="ARBA" id="ARBA00023170"/>
    </source>
</evidence>
<dbReference type="InterPro" id="IPR046956">
    <property type="entry name" value="RLP23-like"/>
</dbReference>
<keyword evidence="13" id="KW-1185">Reference proteome</keyword>
<evidence type="ECO:0000256" key="4">
    <source>
        <dbReference type="ARBA" id="ARBA00022692"/>
    </source>
</evidence>
<dbReference type="Pfam" id="PF00560">
    <property type="entry name" value="LRR_1"/>
    <property type="match status" value="4"/>
</dbReference>
<dbReference type="InterPro" id="IPR032675">
    <property type="entry name" value="LRR_dom_sf"/>
</dbReference>
<keyword evidence="3" id="KW-0433">Leucine-rich repeat</keyword>
<evidence type="ECO:0000313" key="12">
    <source>
        <dbReference type="EMBL" id="TXG67109.1"/>
    </source>
</evidence>
<evidence type="ECO:0000256" key="10">
    <source>
        <dbReference type="ARBA" id="ARBA00023180"/>
    </source>
</evidence>
<protein>
    <submittedName>
        <fullName evidence="12">Uncharacterized protein</fullName>
    </submittedName>
</protein>
<keyword evidence="8" id="KW-0472">Membrane</keyword>
<dbReference type="SUPFAM" id="SSF52058">
    <property type="entry name" value="L domain-like"/>
    <property type="match status" value="1"/>
</dbReference>
<organism evidence="12 13">
    <name type="scientific">Acer yangbiense</name>
    <dbReference type="NCBI Taxonomy" id="1000413"/>
    <lineage>
        <taxon>Eukaryota</taxon>
        <taxon>Viridiplantae</taxon>
        <taxon>Streptophyta</taxon>
        <taxon>Embryophyta</taxon>
        <taxon>Tracheophyta</taxon>
        <taxon>Spermatophyta</taxon>
        <taxon>Magnoliopsida</taxon>
        <taxon>eudicotyledons</taxon>
        <taxon>Gunneridae</taxon>
        <taxon>Pentapetalae</taxon>
        <taxon>rosids</taxon>
        <taxon>malvids</taxon>
        <taxon>Sapindales</taxon>
        <taxon>Sapindaceae</taxon>
        <taxon>Hippocastanoideae</taxon>
        <taxon>Acereae</taxon>
        <taxon>Acer</taxon>
    </lineage>
</organism>
<evidence type="ECO:0000256" key="1">
    <source>
        <dbReference type="ARBA" id="ARBA00004479"/>
    </source>
</evidence>
<dbReference type="GO" id="GO:0016020">
    <property type="term" value="C:membrane"/>
    <property type="evidence" value="ECO:0007669"/>
    <property type="project" value="UniProtKB-SubCell"/>
</dbReference>